<evidence type="ECO:0000256" key="3">
    <source>
        <dbReference type="ARBA" id="ARBA00022475"/>
    </source>
</evidence>
<reference evidence="9 10" key="1">
    <citation type="journal article" date="2017" name="BMC Genomics">
        <title>Comparative genomic and phylogenomic analyses of the Bifidobacteriaceae family.</title>
        <authorList>
            <person name="Lugli G.A."/>
            <person name="Milani C."/>
            <person name="Turroni F."/>
            <person name="Duranti S."/>
            <person name="Mancabelli L."/>
            <person name="Mangifesta M."/>
            <person name="Ferrario C."/>
            <person name="Modesto M."/>
            <person name="Mattarelli P."/>
            <person name="Jiri K."/>
            <person name="van Sinderen D."/>
            <person name="Ventura M."/>
        </authorList>
    </citation>
    <scope>NUCLEOTIDE SEQUENCE [LARGE SCALE GENOMIC DNA]</scope>
    <source>
        <strain evidence="9 10">DSM 100202</strain>
    </source>
</reference>
<keyword evidence="3" id="KW-1003">Cell membrane</keyword>
<gene>
    <name evidence="9" type="ORF">BHAP_2209</name>
</gene>
<feature type="transmembrane region" description="Helical" evidence="7">
    <location>
        <begin position="104"/>
        <end position="125"/>
    </location>
</feature>
<name>A0A261FSC5_9BIFI</name>
<dbReference type="InterPro" id="IPR051393">
    <property type="entry name" value="ABC_transporter_permease"/>
</dbReference>
<evidence type="ECO:0000256" key="4">
    <source>
        <dbReference type="ARBA" id="ARBA00022692"/>
    </source>
</evidence>
<keyword evidence="2 7" id="KW-0813">Transport</keyword>
<feature type="transmembrane region" description="Helical" evidence="7">
    <location>
        <begin position="294"/>
        <end position="314"/>
    </location>
</feature>
<dbReference type="InterPro" id="IPR035906">
    <property type="entry name" value="MetI-like_sf"/>
</dbReference>
<dbReference type="InterPro" id="IPR000515">
    <property type="entry name" value="MetI-like"/>
</dbReference>
<evidence type="ECO:0000256" key="7">
    <source>
        <dbReference type="RuleBase" id="RU363032"/>
    </source>
</evidence>
<accession>A0A261FSC5</accession>
<dbReference type="PROSITE" id="PS50928">
    <property type="entry name" value="ABC_TM1"/>
    <property type="match status" value="1"/>
</dbReference>
<comment type="caution">
    <text evidence="9">The sequence shown here is derived from an EMBL/GenBank/DDBJ whole genome shotgun (WGS) entry which is preliminary data.</text>
</comment>
<dbReference type="Gene3D" id="1.10.3720.10">
    <property type="entry name" value="MetI-like"/>
    <property type="match status" value="1"/>
</dbReference>
<evidence type="ECO:0000256" key="2">
    <source>
        <dbReference type="ARBA" id="ARBA00022448"/>
    </source>
</evidence>
<dbReference type="SUPFAM" id="SSF161098">
    <property type="entry name" value="MetI-like"/>
    <property type="match status" value="1"/>
</dbReference>
<evidence type="ECO:0000256" key="1">
    <source>
        <dbReference type="ARBA" id="ARBA00004651"/>
    </source>
</evidence>
<feature type="transmembrane region" description="Helical" evidence="7">
    <location>
        <begin position="239"/>
        <end position="259"/>
    </location>
</feature>
<dbReference type="OrthoDB" id="3238099at2"/>
<feature type="transmembrane region" description="Helical" evidence="7">
    <location>
        <begin position="42"/>
        <end position="62"/>
    </location>
</feature>
<dbReference type="GO" id="GO:0055085">
    <property type="term" value="P:transmembrane transport"/>
    <property type="evidence" value="ECO:0007669"/>
    <property type="project" value="InterPro"/>
</dbReference>
<protein>
    <submittedName>
        <fullName evidence="9">ABC transporter permease</fullName>
    </submittedName>
</protein>
<dbReference type="EMBL" id="MWWY01000054">
    <property type="protein sequence ID" value="OZG61978.1"/>
    <property type="molecule type" value="Genomic_DNA"/>
</dbReference>
<feature type="transmembrane region" description="Helical" evidence="7">
    <location>
        <begin position="184"/>
        <end position="207"/>
    </location>
</feature>
<dbReference type="Pfam" id="PF00528">
    <property type="entry name" value="BPD_transp_1"/>
    <property type="match status" value="1"/>
</dbReference>
<evidence type="ECO:0000256" key="5">
    <source>
        <dbReference type="ARBA" id="ARBA00022989"/>
    </source>
</evidence>
<comment type="subcellular location">
    <subcellularLocation>
        <location evidence="1 7">Cell membrane</location>
        <topology evidence="1 7">Multi-pass membrane protein</topology>
    </subcellularLocation>
</comment>
<feature type="transmembrane region" description="Helical" evidence="7">
    <location>
        <begin position="137"/>
        <end position="156"/>
    </location>
</feature>
<dbReference type="PANTHER" id="PTHR30193">
    <property type="entry name" value="ABC TRANSPORTER PERMEASE PROTEIN"/>
    <property type="match status" value="1"/>
</dbReference>
<dbReference type="RefSeq" id="WP_094730710.1">
    <property type="nucleotide sequence ID" value="NZ_MWWY01000054.1"/>
</dbReference>
<evidence type="ECO:0000313" key="10">
    <source>
        <dbReference type="Proteomes" id="UP000216074"/>
    </source>
</evidence>
<dbReference type="AlphaFoldDB" id="A0A261FSC5"/>
<comment type="similarity">
    <text evidence="7">Belongs to the binding-protein-dependent transport system permease family.</text>
</comment>
<keyword evidence="4 7" id="KW-0812">Transmembrane</keyword>
<keyword evidence="5 7" id="KW-1133">Transmembrane helix</keyword>
<dbReference type="PANTHER" id="PTHR30193:SF44">
    <property type="entry name" value="LACTOSE TRANSPORT SYSTEM PERMEASE PROTEIN LACF"/>
    <property type="match status" value="1"/>
</dbReference>
<proteinExistence type="inferred from homology"/>
<evidence type="ECO:0000259" key="8">
    <source>
        <dbReference type="PROSITE" id="PS50928"/>
    </source>
</evidence>
<feature type="domain" description="ABC transmembrane type-1" evidence="8">
    <location>
        <begin position="99"/>
        <end position="315"/>
    </location>
</feature>
<keyword evidence="6 7" id="KW-0472">Membrane</keyword>
<dbReference type="GO" id="GO:0005886">
    <property type="term" value="C:plasma membrane"/>
    <property type="evidence" value="ECO:0007669"/>
    <property type="project" value="UniProtKB-SubCell"/>
</dbReference>
<keyword evidence="10" id="KW-1185">Reference proteome</keyword>
<dbReference type="SUPFAM" id="SSF160964">
    <property type="entry name" value="MalF N-terminal region-like"/>
    <property type="match status" value="1"/>
</dbReference>
<dbReference type="CDD" id="cd06261">
    <property type="entry name" value="TM_PBP2"/>
    <property type="match status" value="1"/>
</dbReference>
<evidence type="ECO:0000256" key="6">
    <source>
        <dbReference type="ARBA" id="ARBA00023136"/>
    </source>
</evidence>
<sequence>MNGSKRQERSAHEPAARPVNKIETASKTVRDGHRHVSQCNGAYLFVLPAVLILAVFVLAPFVNTIRYAFTDATLFYSGSFVGLNNFRTLLTDPIFWTAMLNSSLYVVCVVPFMVILPLILASLVAGDSRILGFFRTAFYVPVVMSAVVVGLIWTNILDTNGLINSAFQAMHIIAKPIPFLTDRWLLLFSAMFITIWLGLGYYMIIYLSALANIDDSLYEAASIDGAGPIRQFLSITMPGCRSTIVLIMLMSSIAAFRVFNEVYVLTGGSNGIGGEDVTMTMLIKSEGTGLTARVGYTSAISIVLIIVLGTLILLQTLLQRKKG</sequence>
<evidence type="ECO:0000313" key="9">
    <source>
        <dbReference type="EMBL" id="OZG61978.1"/>
    </source>
</evidence>
<dbReference type="Proteomes" id="UP000216074">
    <property type="component" value="Unassembled WGS sequence"/>
</dbReference>
<organism evidence="9 10">
    <name type="scientific">Bifidobacterium hapali</name>
    <dbReference type="NCBI Taxonomy" id="1630172"/>
    <lineage>
        <taxon>Bacteria</taxon>
        <taxon>Bacillati</taxon>
        <taxon>Actinomycetota</taxon>
        <taxon>Actinomycetes</taxon>
        <taxon>Bifidobacteriales</taxon>
        <taxon>Bifidobacteriaceae</taxon>
        <taxon>Bifidobacterium</taxon>
    </lineage>
</organism>